<gene>
    <name evidence="1" type="ORF">EVA_21302</name>
</gene>
<dbReference type="EMBL" id="AMCI01008745">
    <property type="protein sequence ID" value="EJW90588.1"/>
    <property type="molecule type" value="Genomic_DNA"/>
</dbReference>
<proteinExistence type="predicted"/>
<protein>
    <recommendedName>
        <fullName evidence="2">DUF3869 domain-containing protein</fullName>
    </recommendedName>
</protein>
<reference evidence="1" key="1">
    <citation type="journal article" date="2012" name="PLoS ONE">
        <title>Gene sets for utilization of primary and secondary nutrition supplies in the distal gut of endangered iberian lynx.</title>
        <authorList>
            <person name="Alcaide M."/>
            <person name="Messina E."/>
            <person name="Richter M."/>
            <person name="Bargiela R."/>
            <person name="Peplies J."/>
            <person name="Huws S.A."/>
            <person name="Newbold C.J."/>
            <person name="Golyshin P.N."/>
            <person name="Simon M.A."/>
            <person name="Lopez G."/>
            <person name="Yakimov M.M."/>
            <person name="Ferrer M."/>
        </authorList>
    </citation>
    <scope>NUCLEOTIDE SEQUENCE</scope>
</reference>
<evidence type="ECO:0008006" key="2">
    <source>
        <dbReference type="Google" id="ProtNLM"/>
    </source>
</evidence>
<comment type="caution">
    <text evidence="1">The sequence shown here is derived from an EMBL/GenBank/DDBJ whole genome shotgun (WGS) entry which is preliminary data.</text>
</comment>
<accession>J9F824</accession>
<organism evidence="1">
    <name type="scientific">gut metagenome</name>
    <dbReference type="NCBI Taxonomy" id="749906"/>
    <lineage>
        <taxon>unclassified sequences</taxon>
        <taxon>metagenomes</taxon>
        <taxon>organismal metagenomes</taxon>
    </lineage>
</organism>
<name>J9F824_9ZZZZ</name>
<sequence length="254" mass="27429">MDVLYINGTSMTPVDANVTFNGNASNVIEGTQAQPDLNTEVEIVAEYEGNRASKKVAVKQSANTVSTQNVTLIISATNLEVTYTEGQSVTSDPIWGAPQSHGHGYTHDGHVWNENANEYFVNIKGTYPVYNCVTFADADIVKTAEAANINQTMLNNTINGLKKESVTTGEYNFTVSAYCIFASYYTKVTTDRVYTITNKTNNVEIATINAKAITSNEAKLVEKEHPNHAGHYQQGHGHGHGDASNAGGGIIFAD</sequence>
<evidence type="ECO:0000313" key="1">
    <source>
        <dbReference type="EMBL" id="EJW90588.1"/>
    </source>
</evidence>
<dbReference type="AlphaFoldDB" id="J9F824"/>